<keyword evidence="8" id="KW-1185">Reference proteome</keyword>
<feature type="transmembrane region" description="Helical" evidence="6">
    <location>
        <begin position="351"/>
        <end position="372"/>
    </location>
</feature>
<comment type="subcellular location">
    <subcellularLocation>
        <location evidence="1">Cell membrane</location>
        <topology evidence="1">Multi-pass membrane protein</topology>
    </subcellularLocation>
</comment>
<dbReference type="PANTHER" id="PTHR30250:SF30">
    <property type="entry name" value="LIPID III FLIPPASE"/>
    <property type="match status" value="1"/>
</dbReference>
<keyword evidence="4 6" id="KW-1133">Transmembrane helix</keyword>
<feature type="transmembrane region" description="Helical" evidence="6">
    <location>
        <begin position="271"/>
        <end position="294"/>
    </location>
</feature>
<dbReference type="OrthoDB" id="954555at2"/>
<evidence type="ECO:0000256" key="5">
    <source>
        <dbReference type="ARBA" id="ARBA00023136"/>
    </source>
</evidence>
<evidence type="ECO:0000256" key="6">
    <source>
        <dbReference type="SAM" id="Phobius"/>
    </source>
</evidence>
<evidence type="ECO:0000256" key="3">
    <source>
        <dbReference type="ARBA" id="ARBA00022692"/>
    </source>
</evidence>
<keyword evidence="2" id="KW-1003">Cell membrane</keyword>
<evidence type="ECO:0008006" key="9">
    <source>
        <dbReference type="Google" id="ProtNLM"/>
    </source>
</evidence>
<feature type="transmembrane region" description="Helical" evidence="6">
    <location>
        <begin position="381"/>
        <end position="400"/>
    </location>
</feature>
<dbReference type="GO" id="GO:0005886">
    <property type="term" value="C:plasma membrane"/>
    <property type="evidence" value="ECO:0007669"/>
    <property type="project" value="UniProtKB-SubCell"/>
</dbReference>
<feature type="transmembrane region" description="Helical" evidence="6">
    <location>
        <begin position="197"/>
        <end position="214"/>
    </location>
</feature>
<organism evidence="7 8">
    <name type="scientific">Roseivirga spongicola</name>
    <dbReference type="NCBI Taxonomy" id="333140"/>
    <lineage>
        <taxon>Bacteria</taxon>
        <taxon>Pseudomonadati</taxon>
        <taxon>Bacteroidota</taxon>
        <taxon>Cytophagia</taxon>
        <taxon>Cytophagales</taxon>
        <taxon>Roseivirgaceae</taxon>
        <taxon>Roseivirga</taxon>
    </lineage>
</organism>
<comment type="caution">
    <text evidence="7">The sequence shown here is derived from an EMBL/GenBank/DDBJ whole genome shotgun (WGS) entry which is preliminary data.</text>
</comment>
<dbReference type="InterPro" id="IPR050833">
    <property type="entry name" value="Poly_Biosynth_Transport"/>
</dbReference>
<feature type="transmembrane region" description="Helical" evidence="6">
    <location>
        <begin position="167"/>
        <end position="185"/>
    </location>
</feature>
<dbReference type="PANTHER" id="PTHR30250">
    <property type="entry name" value="PST FAMILY PREDICTED COLANIC ACID TRANSPORTER"/>
    <property type="match status" value="1"/>
</dbReference>
<feature type="transmembrane region" description="Helical" evidence="6">
    <location>
        <begin position="138"/>
        <end position="160"/>
    </location>
</feature>
<dbReference type="EMBL" id="LRPC01000012">
    <property type="protein sequence ID" value="KYG75915.1"/>
    <property type="molecule type" value="Genomic_DNA"/>
</dbReference>
<evidence type="ECO:0000256" key="1">
    <source>
        <dbReference type="ARBA" id="ARBA00004651"/>
    </source>
</evidence>
<protein>
    <recommendedName>
        <fullName evidence="9">Polysaccharide biosynthesis protein C-terminal domain-containing protein</fullName>
    </recommendedName>
</protein>
<dbReference type="AlphaFoldDB" id="A0A150XB15"/>
<dbReference type="Proteomes" id="UP000075606">
    <property type="component" value="Unassembled WGS sequence"/>
</dbReference>
<dbReference type="STRING" id="333140.AWW68_08785"/>
<sequence>MELEEKDKLEGKTQILKSNFLRSSSWSFTAVVFRALGGLTINKLFAVLLGTSGITLLSHFQNLTALFTLLPNEGVNRSIMKYWSDAEMTEDQKKRIFKTGLWVTLFIFALSFGLLYFWQGEYFFNRFIVELTTQQFLLLFIPSILLMLMSGYLNSVILALRKVKVYAIINITSLFVLVGLVYLGVKHGSVDEALLSFAAGYGLMAIVAFAYLMFKRRSIKLSFGSPDAESLKKVGKFVAMAISAIIFGRLLDFGVRDYVIDLYGLDRTGLWQSVAKMSTSYLLVFTGTVGVVYYPKMASLIHNQVALKSYVLKVMGFVAFVSVLCLGVYYLNKEFILKLFFDNGFERAAYLVQYQVVGDFFCILAYLLAYLLSAKVQTMKYIAAQLISALIYVSVISLLLKTHDLEALTLGYMWRYIGFFIILLIFNRRTLFR</sequence>
<accession>A0A150XB15</accession>
<feature type="transmembrane region" description="Helical" evidence="6">
    <location>
        <begin position="100"/>
        <end position="118"/>
    </location>
</feature>
<name>A0A150XB15_9BACT</name>
<reference evidence="7 8" key="1">
    <citation type="submission" date="2016-01" db="EMBL/GenBank/DDBJ databases">
        <title>Genome sequencing of Roseivirga spongicola UST030701-084.</title>
        <authorList>
            <person name="Selvaratnam C."/>
            <person name="Thevarajoo S."/>
            <person name="Goh K.M."/>
            <person name="Ee R."/>
            <person name="Chan K.-G."/>
            <person name="Chong C.S."/>
        </authorList>
    </citation>
    <scope>NUCLEOTIDE SEQUENCE [LARGE SCALE GENOMIC DNA]</scope>
    <source>
        <strain evidence="7 8">UST030701-084</strain>
    </source>
</reference>
<feature type="transmembrane region" description="Helical" evidence="6">
    <location>
        <begin position="234"/>
        <end position="251"/>
    </location>
</feature>
<dbReference type="RefSeq" id="WP_068220043.1">
    <property type="nucleotide sequence ID" value="NZ_LRPC01000012.1"/>
</dbReference>
<gene>
    <name evidence="7" type="ORF">AWW68_08785</name>
</gene>
<feature type="transmembrane region" description="Helical" evidence="6">
    <location>
        <begin position="412"/>
        <end position="431"/>
    </location>
</feature>
<evidence type="ECO:0000313" key="7">
    <source>
        <dbReference type="EMBL" id="KYG75915.1"/>
    </source>
</evidence>
<evidence type="ECO:0000313" key="8">
    <source>
        <dbReference type="Proteomes" id="UP000075606"/>
    </source>
</evidence>
<proteinExistence type="predicted"/>
<keyword evidence="5 6" id="KW-0472">Membrane</keyword>
<feature type="transmembrane region" description="Helical" evidence="6">
    <location>
        <begin position="310"/>
        <end position="331"/>
    </location>
</feature>
<evidence type="ECO:0000256" key="4">
    <source>
        <dbReference type="ARBA" id="ARBA00022989"/>
    </source>
</evidence>
<evidence type="ECO:0000256" key="2">
    <source>
        <dbReference type="ARBA" id="ARBA00022475"/>
    </source>
</evidence>
<keyword evidence="3 6" id="KW-0812">Transmembrane</keyword>